<evidence type="ECO:0000256" key="2">
    <source>
        <dbReference type="ARBA" id="ARBA00012438"/>
    </source>
</evidence>
<proteinExistence type="predicted"/>
<dbReference type="Pfam" id="PF02518">
    <property type="entry name" value="HATPase_c"/>
    <property type="match status" value="1"/>
</dbReference>
<evidence type="ECO:0000256" key="5">
    <source>
        <dbReference type="ARBA" id="ARBA00022741"/>
    </source>
</evidence>
<dbReference type="SUPFAM" id="SSF47384">
    <property type="entry name" value="Homodimeric domain of signal transducing histidine kinase"/>
    <property type="match status" value="1"/>
</dbReference>
<feature type="transmembrane region" description="Helical" evidence="9">
    <location>
        <begin position="43"/>
        <end position="66"/>
    </location>
</feature>
<evidence type="ECO:0000256" key="7">
    <source>
        <dbReference type="ARBA" id="ARBA00022840"/>
    </source>
</evidence>
<dbReference type="Pfam" id="PF00512">
    <property type="entry name" value="HisKA"/>
    <property type="match status" value="1"/>
</dbReference>
<comment type="caution">
    <text evidence="11">The sequence shown here is derived from an EMBL/GenBank/DDBJ whole genome shotgun (WGS) entry which is preliminary data.</text>
</comment>
<evidence type="ECO:0000256" key="4">
    <source>
        <dbReference type="ARBA" id="ARBA00022679"/>
    </source>
</evidence>
<protein>
    <recommendedName>
        <fullName evidence="2">histidine kinase</fullName>
        <ecNumber evidence="2">2.7.13.3</ecNumber>
    </recommendedName>
</protein>
<dbReference type="Pfam" id="PF20971">
    <property type="entry name" value="MASE12"/>
    <property type="match status" value="1"/>
</dbReference>
<evidence type="ECO:0000256" key="1">
    <source>
        <dbReference type="ARBA" id="ARBA00000085"/>
    </source>
</evidence>
<feature type="domain" description="Histidine kinase" evidence="10">
    <location>
        <begin position="198"/>
        <end position="402"/>
    </location>
</feature>
<dbReference type="Gene3D" id="3.30.565.10">
    <property type="entry name" value="Histidine kinase-like ATPase, C-terminal domain"/>
    <property type="match status" value="1"/>
</dbReference>
<feature type="transmembrane region" description="Helical" evidence="9">
    <location>
        <begin position="124"/>
        <end position="143"/>
    </location>
</feature>
<dbReference type="Proteomes" id="UP000221020">
    <property type="component" value="Unassembled WGS sequence"/>
</dbReference>
<dbReference type="GO" id="GO:0000155">
    <property type="term" value="F:phosphorelay sensor kinase activity"/>
    <property type="evidence" value="ECO:0007669"/>
    <property type="project" value="InterPro"/>
</dbReference>
<dbReference type="RefSeq" id="WP_097899408.1">
    <property type="nucleotide sequence ID" value="NZ_NVOR01000144.1"/>
</dbReference>
<dbReference type="InterPro" id="IPR036097">
    <property type="entry name" value="HisK_dim/P_sf"/>
</dbReference>
<keyword evidence="3" id="KW-0597">Phosphoprotein</keyword>
<dbReference type="PRINTS" id="PR00344">
    <property type="entry name" value="BCTRLSENSOR"/>
</dbReference>
<dbReference type="SMART" id="SM00388">
    <property type="entry name" value="HisKA"/>
    <property type="match status" value="1"/>
</dbReference>
<dbReference type="InterPro" id="IPR004358">
    <property type="entry name" value="Sig_transdc_His_kin-like_C"/>
</dbReference>
<organism evidence="11 12">
    <name type="scientific">Bacillus pseudomycoides</name>
    <dbReference type="NCBI Taxonomy" id="64104"/>
    <lineage>
        <taxon>Bacteria</taxon>
        <taxon>Bacillati</taxon>
        <taxon>Bacillota</taxon>
        <taxon>Bacilli</taxon>
        <taxon>Bacillales</taxon>
        <taxon>Bacillaceae</taxon>
        <taxon>Bacillus</taxon>
        <taxon>Bacillus cereus group</taxon>
    </lineage>
</organism>
<dbReference type="CDD" id="cd00082">
    <property type="entry name" value="HisKA"/>
    <property type="match status" value="1"/>
</dbReference>
<dbReference type="GO" id="GO:0005524">
    <property type="term" value="F:ATP binding"/>
    <property type="evidence" value="ECO:0007669"/>
    <property type="project" value="UniProtKB-KW"/>
</dbReference>
<feature type="transmembrane region" description="Helical" evidence="9">
    <location>
        <begin position="149"/>
        <end position="166"/>
    </location>
</feature>
<keyword evidence="5" id="KW-0547">Nucleotide-binding</keyword>
<evidence type="ECO:0000259" key="10">
    <source>
        <dbReference type="PROSITE" id="PS50109"/>
    </source>
</evidence>
<evidence type="ECO:0000256" key="3">
    <source>
        <dbReference type="ARBA" id="ARBA00022553"/>
    </source>
</evidence>
<feature type="transmembrane region" description="Helical" evidence="9">
    <location>
        <begin position="17"/>
        <end position="37"/>
    </location>
</feature>
<evidence type="ECO:0000313" key="11">
    <source>
        <dbReference type="EMBL" id="PED80039.1"/>
    </source>
</evidence>
<dbReference type="Gene3D" id="1.10.287.130">
    <property type="match status" value="1"/>
</dbReference>
<feature type="transmembrane region" description="Helical" evidence="9">
    <location>
        <begin position="78"/>
        <end position="95"/>
    </location>
</feature>
<keyword evidence="9" id="KW-1133">Transmembrane helix</keyword>
<dbReference type="AlphaFoldDB" id="A0AA91V7W8"/>
<dbReference type="InterPro" id="IPR005467">
    <property type="entry name" value="His_kinase_dom"/>
</dbReference>
<name>A0AA91V7W8_9BACI</name>
<feature type="transmembrane region" description="Helical" evidence="9">
    <location>
        <begin position="101"/>
        <end position="119"/>
    </location>
</feature>
<dbReference type="EC" id="2.7.13.3" evidence="2"/>
<dbReference type="EMBL" id="NVOR01000144">
    <property type="protein sequence ID" value="PED80039.1"/>
    <property type="molecule type" value="Genomic_DNA"/>
</dbReference>
<keyword evidence="8" id="KW-0902">Two-component regulatory system</keyword>
<comment type="catalytic activity">
    <reaction evidence="1">
        <text>ATP + protein L-histidine = ADP + protein N-phospho-L-histidine.</text>
        <dbReference type="EC" id="2.7.13.3"/>
    </reaction>
</comment>
<dbReference type="SMART" id="SM00387">
    <property type="entry name" value="HATPase_c"/>
    <property type="match status" value="1"/>
</dbReference>
<evidence type="ECO:0000256" key="8">
    <source>
        <dbReference type="ARBA" id="ARBA00023012"/>
    </source>
</evidence>
<gene>
    <name evidence="11" type="ORF">CON65_24910</name>
</gene>
<keyword evidence="4" id="KW-0808">Transferase</keyword>
<dbReference type="PROSITE" id="PS50109">
    <property type="entry name" value="HIS_KIN"/>
    <property type="match status" value="1"/>
</dbReference>
<dbReference type="InterPro" id="IPR036890">
    <property type="entry name" value="HATPase_C_sf"/>
</dbReference>
<dbReference type="PANTHER" id="PTHR43065">
    <property type="entry name" value="SENSOR HISTIDINE KINASE"/>
    <property type="match status" value="1"/>
</dbReference>
<dbReference type="PANTHER" id="PTHR43065:SF34">
    <property type="entry name" value="SPORULATION KINASE A"/>
    <property type="match status" value="1"/>
</dbReference>
<evidence type="ECO:0000313" key="12">
    <source>
        <dbReference type="Proteomes" id="UP000221020"/>
    </source>
</evidence>
<keyword evidence="9" id="KW-0472">Membrane</keyword>
<keyword evidence="7" id="KW-0067">ATP-binding</keyword>
<evidence type="ECO:0000256" key="9">
    <source>
        <dbReference type="SAM" id="Phobius"/>
    </source>
</evidence>
<evidence type="ECO:0000256" key="6">
    <source>
        <dbReference type="ARBA" id="ARBA00022777"/>
    </source>
</evidence>
<dbReference type="InterPro" id="IPR003661">
    <property type="entry name" value="HisK_dim/P_dom"/>
</dbReference>
<sequence>MKENFILFQEEKKNAHLFLWVFNIVWISYEIVYSIILKDSGSFVRLYVLIPKFVYGVGLIGFSVYLMKKKKADRIKHVYLIAYMCAESFNLYWYAMHSKVAFDDGNVLEFVFIFFVSIFMSKRYFLWLSSIIMGKYIMLFLVLGDKQAFMSLIMYSLLLFVSYLLLNRFSQYLSTINDVMTATRESEKSMVIGKMAASVGHEIRNPLSSLKGFTQLQKEKHADDKTYEYMIDEIEHINNMVSKLMAIAACKRSIYSSQFIGEVVSSTMKEMEQDIKRKQLQLVYDTESDQIKIECDNRKLKEGFLYVLKNAIESMEHGGTLWVQIKEQDEDYVIVSIIDSGCGIQEENLSRIKEAFYTTKKDGIGLGLTVARKLIEEHQGKIQITSERNVGTKVDIILPKEQNEE</sequence>
<keyword evidence="6 11" id="KW-0418">Kinase</keyword>
<dbReference type="InterPro" id="IPR003594">
    <property type="entry name" value="HATPase_dom"/>
</dbReference>
<accession>A0AA91V7W8</accession>
<dbReference type="SUPFAM" id="SSF55874">
    <property type="entry name" value="ATPase domain of HSP90 chaperone/DNA topoisomerase II/histidine kinase"/>
    <property type="match status" value="1"/>
</dbReference>
<reference evidence="11 12" key="1">
    <citation type="submission" date="2017-09" db="EMBL/GenBank/DDBJ databases">
        <title>Large-scale bioinformatics analysis of Bacillus genomes uncovers conserved roles of natural products in bacterial physiology.</title>
        <authorList>
            <consortium name="Agbiome Team Llc"/>
            <person name="Bleich R.M."/>
            <person name="Grubbs K.J."/>
            <person name="Santa Maria K.C."/>
            <person name="Allen S.E."/>
            <person name="Farag S."/>
            <person name="Shank E.A."/>
            <person name="Bowers A."/>
        </authorList>
    </citation>
    <scope>NUCLEOTIDE SEQUENCE [LARGE SCALE GENOMIC DNA]</scope>
    <source>
        <strain evidence="11 12">AFS092012</strain>
    </source>
</reference>
<dbReference type="InterPro" id="IPR048436">
    <property type="entry name" value="MASE12"/>
</dbReference>
<keyword evidence="9" id="KW-0812">Transmembrane</keyword>